<evidence type="ECO:0000256" key="1">
    <source>
        <dbReference type="ARBA" id="ARBA00004141"/>
    </source>
</evidence>
<evidence type="ECO:0000256" key="4">
    <source>
        <dbReference type="ARBA" id="ARBA00022692"/>
    </source>
</evidence>
<evidence type="ECO:0000256" key="3">
    <source>
        <dbReference type="ARBA" id="ARBA00022448"/>
    </source>
</evidence>
<evidence type="ECO:0000313" key="12">
    <source>
        <dbReference type="EMBL" id="EKD15248.1"/>
    </source>
</evidence>
<dbReference type="InterPro" id="IPR017927">
    <property type="entry name" value="FAD-bd_FR_type"/>
</dbReference>
<dbReference type="Proteomes" id="UP000006753">
    <property type="component" value="Unassembled WGS sequence"/>
</dbReference>
<evidence type="ECO:0000256" key="10">
    <source>
        <dbReference type="SAM" id="Phobius"/>
    </source>
</evidence>
<name>K1X3H1_MARBU</name>
<dbReference type="InParanoid" id="K1X3H1"/>
<comment type="similarity">
    <text evidence="2">Belongs to the ferric reductase (FRE) family.</text>
</comment>
<evidence type="ECO:0000256" key="6">
    <source>
        <dbReference type="ARBA" id="ARBA00022989"/>
    </source>
</evidence>
<dbReference type="FunCoup" id="K1X3H1">
    <property type="interactions" value="339"/>
</dbReference>
<dbReference type="PANTHER" id="PTHR32361">
    <property type="entry name" value="FERRIC/CUPRIC REDUCTASE TRANSMEMBRANE COMPONENT"/>
    <property type="match status" value="1"/>
</dbReference>
<dbReference type="OMA" id="WMDEVLR"/>
<evidence type="ECO:0000256" key="8">
    <source>
        <dbReference type="ARBA" id="ARBA00023065"/>
    </source>
</evidence>
<keyword evidence="5" id="KW-0249">Electron transport</keyword>
<dbReference type="OrthoDB" id="4494341at2759"/>
<dbReference type="GO" id="GO:0000293">
    <property type="term" value="F:ferric-chelate reductase activity"/>
    <property type="evidence" value="ECO:0007669"/>
    <property type="project" value="UniProtKB-ARBA"/>
</dbReference>
<dbReference type="CDD" id="cd06186">
    <property type="entry name" value="NOX_Duox_like_FAD_NADP"/>
    <property type="match status" value="1"/>
</dbReference>
<keyword evidence="7" id="KW-0560">Oxidoreductase</keyword>
<dbReference type="SFLD" id="SFLDS00052">
    <property type="entry name" value="Ferric_Reductase_Domain"/>
    <property type="match status" value="1"/>
</dbReference>
<sequence length="618" mass="69713">MSADNMLAERAAITASYTGPSVTIAPYATSFSGPMATIAPYASLLNGVDQTTNDRYKRISWFSIGMVGVIIVTIRIIQRFHAYIRLVSTMGRAVQAYWSTHTTPAFWKFKKYVLYAPLWNKRHNREFRLSSAMNMGTLPSRFHTILIVLYIASNVFYAFDITWEDPNKYRRAAEMRGRTGIIAVTNMIPLVIFAARNNPLISWLQISFDTYNLMHRWLGRIVVAASLIHTTCWVYVKHAATGWSGIFDQISVDPFAGWGAVGTVCMIVIFTTAFSPVRHAFYETFLDIHIVLAAVCMVATWIHCKLAKIPAVHYVTALATLWVCERIYRFVIIISVNRKQGWTHATVEALPGEACRVTMHLPKKVRINPGSHAYLRFAAINPLECHPFSVAWTEHNPNNLSLPVTEKKDDEVKLRDCDMATDVSFVIGAQSGFTRKLFNKASESSPRVLKLKAVLEGPYGGHHSLDSYGHCVLFAGATGITHQLSYVKHLIDGFHNETIATRKITLVWIVRDSEHLEWVRPWMDQILRLDGRRDCLQIKLYVTRPKNPREIISPSATVQMYPGRPNIKLIMEGEVKVQCGAMVVTVCGPGGLADNVREAVREVQEDGVVDFIEESFTW</sequence>
<dbReference type="PANTHER" id="PTHR32361:SF12">
    <property type="entry name" value="PUTATIVE (AFU_ORTHOLOGUE AFUA_1G14340)-RELATED"/>
    <property type="match status" value="1"/>
</dbReference>
<keyword evidence="8" id="KW-0406">Ion transport</keyword>
<feature type="transmembrane region" description="Helical" evidence="10">
    <location>
        <begin position="142"/>
        <end position="159"/>
    </location>
</feature>
<dbReference type="SUPFAM" id="SSF52343">
    <property type="entry name" value="Ferredoxin reductase-like, C-terminal NADP-linked domain"/>
    <property type="match status" value="1"/>
</dbReference>
<organism evidence="12 13">
    <name type="scientific">Marssonina brunnea f. sp. multigermtubi (strain MB_m1)</name>
    <name type="common">Marssonina leaf spot fungus</name>
    <dbReference type="NCBI Taxonomy" id="1072389"/>
    <lineage>
        <taxon>Eukaryota</taxon>
        <taxon>Fungi</taxon>
        <taxon>Dikarya</taxon>
        <taxon>Ascomycota</taxon>
        <taxon>Pezizomycotina</taxon>
        <taxon>Leotiomycetes</taxon>
        <taxon>Helotiales</taxon>
        <taxon>Drepanopezizaceae</taxon>
        <taxon>Drepanopeziza</taxon>
    </lineage>
</organism>
<evidence type="ECO:0000256" key="5">
    <source>
        <dbReference type="ARBA" id="ARBA00022982"/>
    </source>
</evidence>
<dbReference type="eggNOG" id="KOG0039">
    <property type="taxonomic scope" value="Eukaryota"/>
</dbReference>
<dbReference type="GO" id="GO:0006826">
    <property type="term" value="P:iron ion transport"/>
    <property type="evidence" value="ECO:0007669"/>
    <property type="project" value="TreeGrafter"/>
</dbReference>
<keyword evidence="6 10" id="KW-1133">Transmembrane helix</keyword>
<dbReference type="InterPro" id="IPR013112">
    <property type="entry name" value="FAD-bd_8"/>
</dbReference>
<keyword evidence="3" id="KW-0813">Transport</keyword>
<dbReference type="AlphaFoldDB" id="K1X3H1"/>
<keyword evidence="13" id="KW-1185">Reference proteome</keyword>
<gene>
    <name evidence="12" type="ORF">MBM_06464</name>
</gene>
<dbReference type="GO" id="GO:0005886">
    <property type="term" value="C:plasma membrane"/>
    <property type="evidence" value="ECO:0007669"/>
    <property type="project" value="TreeGrafter"/>
</dbReference>
<dbReference type="InterPro" id="IPR013121">
    <property type="entry name" value="Fe_red_NAD-bd_6"/>
</dbReference>
<dbReference type="EMBL" id="JH921442">
    <property type="protein sequence ID" value="EKD15248.1"/>
    <property type="molecule type" value="Genomic_DNA"/>
</dbReference>
<feature type="transmembrane region" description="Helical" evidence="10">
    <location>
        <begin position="217"/>
        <end position="236"/>
    </location>
</feature>
<dbReference type="PROSITE" id="PS51384">
    <property type="entry name" value="FAD_FR"/>
    <property type="match status" value="1"/>
</dbReference>
<keyword evidence="4 10" id="KW-0812">Transmembrane</keyword>
<dbReference type="HOGENOM" id="CLU_010365_3_1_1"/>
<protein>
    <submittedName>
        <fullName evidence="12">Putative FreB</fullName>
    </submittedName>
</protein>
<dbReference type="GO" id="GO:0006879">
    <property type="term" value="P:intracellular iron ion homeostasis"/>
    <property type="evidence" value="ECO:0007669"/>
    <property type="project" value="TreeGrafter"/>
</dbReference>
<accession>K1X3H1</accession>
<proteinExistence type="inferred from homology"/>
<evidence type="ECO:0000259" key="11">
    <source>
        <dbReference type="PROSITE" id="PS51384"/>
    </source>
</evidence>
<dbReference type="Pfam" id="PF08030">
    <property type="entry name" value="NAD_binding_6"/>
    <property type="match status" value="1"/>
</dbReference>
<feature type="transmembrane region" description="Helical" evidence="10">
    <location>
        <begin position="179"/>
        <end position="196"/>
    </location>
</feature>
<evidence type="ECO:0000256" key="7">
    <source>
        <dbReference type="ARBA" id="ARBA00023002"/>
    </source>
</evidence>
<dbReference type="Pfam" id="PF08022">
    <property type="entry name" value="FAD_binding_8"/>
    <property type="match status" value="1"/>
</dbReference>
<feature type="domain" description="FAD-binding FR-type" evidence="11">
    <location>
        <begin position="299"/>
        <end position="465"/>
    </location>
</feature>
<feature type="transmembrane region" description="Helical" evidence="10">
    <location>
        <begin position="59"/>
        <end position="77"/>
    </location>
</feature>
<dbReference type="Gene3D" id="3.40.50.80">
    <property type="entry name" value="Nucleotide-binding domain of ferredoxin-NADP reductase (FNR) module"/>
    <property type="match status" value="1"/>
</dbReference>
<dbReference type="Pfam" id="PF01794">
    <property type="entry name" value="Ferric_reduct"/>
    <property type="match status" value="1"/>
</dbReference>
<evidence type="ECO:0000313" key="13">
    <source>
        <dbReference type="Proteomes" id="UP000006753"/>
    </source>
</evidence>
<keyword evidence="9 10" id="KW-0472">Membrane</keyword>
<dbReference type="InterPro" id="IPR039261">
    <property type="entry name" value="FNR_nucleotide-bd"/>
</dbReference>
<dbReference type="InterPro" id="IPR051410">
    <property type="entry name" value="Ferric/Cupric_Reductase"/>
</dbReference>
<dbReference type="SFLD" id="SFLDG01168">
    <property type="entry name" value="Ferric_reductase_subgroup_(FRE"/>
    <property type="match status" value="1"/>
</dbReference>
<dbReference type="KEGG" id="mbe:MBM_06464"/>
<dbReference type="GeneID" id="18762399"/>
<feature type="transmembrane region" description="Helical" evidence="10">
    <location>
        <begin position="256"/>
        <end position="277"/>
    </location>
</feature>
<evidence type="ECO:0000256" key="2">
    <source>
        <dbReference type="ARBA" id="ARBA00006278"/>
    </source>
</evidence>
<comment type="subcellular location">
    <subcellularLocation>
        <location evidence="1">Membrane</location>
        <topology evidence="1">Multi-pass membrane protein</topology>
    </subcellularLocation>
</comment>
<evidence type="ECO:0000256" key="9">
    <source>
        <dbReference type="ARBA" id="ARBA00023136"/>
    </source>
</evidence>
<reference evidence="12 13" key="1">
    <citation type="journal article" date="2012" name="BMC Genomics">
        <title>Sequencing the genome of Marssonina brunnea reveals fungus-poplar co-evolution.</title>
        <authorList>
            <person name="Zhu S."/>
            <person name="Cao Y.-Z."/>
            <person name="Jiang C."/>
            <person name="Tan B.-Y."/>
            <person name="Wang Z."/>
            <person name="Feng S."/>
            <person name="Zhang L."/>
            <person name="Su X.-H."/>
            <person name="Brejova B."/>
            <person name="Vinar T."/>
            <person name="Xu M."/>
            <person name="Wang M.-X."/>
            <person name="Zhang S.-G."/>
            <person name="Huang M.-R."/>
            <person name="Wu R."/>
            <person name="Zhou Y."/>
        </authorList>
    </citation>
    <scope>NUCLEOTIDE SEQUENCE [LARGE SCALE GENOMIC DNA]</scope>
    <source>
        <strain evidence="12 13">MB_m1</strain>
    </source>
</reference>
<dbReference type="InterPro" id="IPR013130">
    <property type="entry name" value="Fe3_Rdtase_TM_dom"/>
</dbReference>
<dbReference type="GO" id="GO:0015677">
    <property type="term" value="P:copper ion import"/>
    <property type="evidence" value="ECO:0007669"/>
    <property type="project" value="TreeGrafter"/>
</dbReference>